<dbReference type="AlphaFoldDB" id="A0A1L9AZM5"/>
<dbReference type="EMBL" id="MPIN01000014">
    <property type="protein sequence ID" value="OJH35363.1"/>
    <property type="molecule type" value="Genomic_DNA"/>
</dbReference>
<dbReference type="OrthoDB" id="5506670at2"/>
<gene>
    <name evidence="1" type="ORF">BON30_38105</name>
</gene>
<name>A0A1L9AZM5_9BACT</name>
<comment type="caution">
    <text evidence="1">The sequence shown here is derived from an EMBL/GenBank/DDBJ whole genome shotgun (WGS) entry which is preliminary data.</text>
</comment>
<accession>A0A1L9AZM5</accession>
<proteinExistence type="predicted"/>
<evidence type="ECO:0000313" key="1">
    <source>
        <dbReference type="EMBL" id="OJH35363.1"/>
    </source>
</evidence>
<reference evidence="2" key="1">
    <citation type="submission" date="2016-11" db="EMBL/GenBank/DDBJ databases">
        <authorList>
            <person name="Shukria A."/>
            <person name="Stevens D.C."/>
        </authorList>
    </citation>
    <scope>NUCLEOTIDE SEQUENCE [LARGE SCALE GENOMIC DNA]</scope>
    <source>
        <strain evidence="2">Cbfe23</strain>
    </source>
</reference>
<reference evidence="1 2" key="2">
    <citation type="submission" date="2016-12" db="EMBL/GenBank/DDBJ databases">
        <title>Draft Genome Sequence of Cystobacter ferrugineus Strain Cbfe23.</title>
        <authorList>
            <person name="Akbar S."/>
            <person name="Dowd S.E."/>
            <person name="Stevens D.C."/>
        </authorList>
    </citation>
    <scope>NUCLEOTIDE SEQUENCE [LARGE SCALE GENOMIC DNA]</scope>
    <source>
        <strain evidence="1 2">Cbfe23</strain>
    </source>
</reference>
<organism evidence="1 2">
    <name type="scientific">Cystobacter ferrugineus</name>
    <dbReference type="NCBI Taxonomy" id="83449"/>
    <lineage>
        <taxon>Bacteria</taxon>
        <taxon>Pseudomonadati</taxon>
        <taxon>Myxococcota</taxon>
        <taxon>Myxococcia</taxon>
        <taxon>Myxococcales</taxon>
        <taxon>Cystobacterineae</taxon>
        <taxon>Archangiaceae</taxon>
        <taxon>Cystobacter</taxon>
    </lineage>
</organism>
<sequence length="111" mass="12105">MELREPDGDDPLGGTIDVEDESGGFVQIVNFDNSPSSGFPRVIRDALQALGPSTGGLRVVPLPYLVAMKLYAGGEKSRRDIQALVQNNPNEDWGAIRALCKRYNMDSHGLF</sequence>
<dbReference type="Proteomes" id="UP000182229">
    <property type="component" value="Unassembled WGS sequence"/>
</dbReference>
<protein>
    <submittedName>
        <fullName evidence="1">Uncharacterized protein</fullName>
    </submittedName>
</protein>
<keyword evidence="2" id="KW-1185">Reference proteome</keyword>
<evidence type="ECO:0000313" key="2">
    <source>
        <dbReference type="Proteomes" id="UP000182229"/>
    </source>
</evidence>
<dbReference type="RefSeq" id="WP_071903461.1">
    <property type="nucleotide sequence ID" value="NZ_MPIN01000014.1"/>
</dbReference>